<dbReference type="Pfam" id="PF13561">
    <property type="entry name" value="adh_short_C2"/>
    <property type="match status" value="1"/>
</dbReference>
<dbReference type="InterPro" id="IPR050259">
    <property type="entry name" value="SDR"/>
</dbReference>
<evidence type="ECO:0000313" key="2">
    <source>
        <dbReference type="EMBL" id="PMD05586.1"/>
    </source>
</evidence>
<dbReference type="GO" id="GO:0032787">
    <property type="term" value="P:monocarboxylic acid metabolic process"/>
    <property type="evidence" value="ECO:0007669"/>
    <property type="project" value="UniProtKB-ARBA"/>
</dbReference>
<evidence type="ECO:0000313" key="3">
    <source>
        <dbReference type="Proteomes" id="UP000235598"/>
    </source>
</evidence>
<dbReference type="InterPro" id="IPR020904">
    <property type="entry name" value="Sc_DH/Rdtase_CS"/>
</dbReference>
<dbReference type="PROSITE" id="PS00061">
    <property type="entry name" value="ADH_SHORT"/>
    <property type="match status" value="1"/>
</dbReference>
<protein>
    <submittedName>
        <fullName evidence="2">Short-chain dehydrogenase</fullName>
    </submittedName>
</protein>
<dbReference type="OrthoDB" id="3676637at2"/>
<dbReference type="RefSeq" id="WP_102238608.1">
    <property type="nucleotide sequence ID" value="NZ_PNHK01000002.1"/>
</dbReference>
<dbReference type="PANTHER" id="PTHR42879:SF2">
    <property type="entry name" value="3-OXOACYL-[ACYL-CARRIER-PROTEIN] REDUCTASE FABG"/>
    <property type="match status" value="1"/>
</dbReference>
<accession>A0A2N6VN89</accession>
<gene>
    <name evidence="2" type="ORF">CJ199_06115</name>
</gene>
<sequence>MSRIVVVTGAGSGIGKSTVDVLREQGHTVIGVDLKGADLDVDLSDPDAIARMVQEISETHDHVDAIVANAGTQSNSSLDLKVNYFGAIDTIKALEPLLTQSEDPRVAITASAASLQPTDYSLVELLLAGDCEKAVAYGNKLAESGPQVGYSNYSASKRAIATWVRKVAPTEEFAGRGIAINAVAPGVVETPMTKELLASEEGRKLALGTMPAPLNGPVKPEGIAHVLAFVVSAENRSMTGQVLYVDGGFDSTDKGRGADIWHEPRHIDNVG</sequence>
<evidence type="ECO:0000256" key="1">
    <source>
        <dbReference type="ARBA" id="ARBA00006484"/>
    </source>
</evidence>
<name>A0A2N6VN89_9MICO</name>
<dbReference type="Proteomes" id="UP000235598">
    <property type="component" value="Unassembled WGS sequence"/>
</dbReference>
<dbReference type="AlphaFoldDB" id="A0A2N6VN89"/>
<dbReference type="PRINTS" id="PR00081">
    <property type="entry name" value="GDHRDH"/>
</dbReference>
<organism evidence="2 3">
    <name type="scientific">Brevibacterium paucivorans</name>
    <dbReference type="NCBI Taxonomy" id="170994"/>
    <lineage>
        <taxon>Bacteria</taxon>
        <taxon>Bacillati</taxon>
        <taxon>Actinomycetota</taxon>
        <taxon>Actinomycetes</taxon>
        <taxon>Micrococcales</taxon>
        <taxon>Brevibacteriaceae</taxon>
        <taxon>Brevibacterium</taxon>
    </lineage>
</organism>
<dbReference type="InterPro" id="IPR036291">
    <property type="entry name" value="NAD(P)-bd_dom_sf"/>
</dbReference>
<dbReference type="InterPro" id="IPR002347">
    <property type="entry name" value="SDR_fam"/>
</dbReference>
<dbReference type="EMBL" id="PNHK01000002">
    <property type="protein sequence ID" value="PMD05586.1"/>
    <property type="molecule type" value="Genomic_DNA"/>
</dbReference>
<reference evidence="2 3" key="1">
    <citation type="submission" date="2017-09" db="EMBL/GenBank/DDBJ databases">
        <title>Bacterial strain isolated from the female urinary microbiota.</title>
        <authorList>
            <person name="Thomas-White K."/>
            <person name="Kumar N."/>
            <person name="Forster S."/>
            <person name="Putonti C."/>
            <person name="Lawley T."/>
            <person name="Wolfe A.J."/>
        </authorList>
    </citation>
    <scope>NUCLEOTIDE SEQUENCE [LARGE SCALE GENOMIC DNA]</scope>
    <source>
        <strain evidence="2 3">UMB1301</strain>
    </source>
</reference>
<comment type="similarity">
    <text evidence="1">Belongs to the short-chain dehydrogenases/reductases (SDR) family.</text>
</comment>
<dbReference type="SUPFAM" id="SSF51735">
    <property type="entry name" value="NAD(P)-binding Rossmann-fold domains"/>
    <property type="match status" value="1"/>
</dbReference>
<dbReference type="Pfam" id="PF00106">
    <property type="entry name" value="adh_short"/>
    <property type="match status" value="1"/>
</dbReference>
<comment type="caution">
    <text evidence="2">The sequence shown here is derived from an EMBL/GenBank/DDBJ whole genome shotgun (WGS) entry which is preliminary data.</text>
</comment>
<dbReference type="Gene3D" id="3.40.50.720">
    <property type="entry name" value="NAD(P)-binding Rossmann-like Domain"/>
    <property type="match status" value="1"/>
</dbReference>
<dbReference type="PANTHER" id="PTHR42879">
    <property type="entry name" value="3-OXOACYL-(ACYL-CARRIER-PROTEIN) REDUCTASE"/>
    <property type="match status" value="1"/>
</dbReference>
<proteinExistence type="inferred from homology"/>